<dbReference type="Proteomes" id="UP000031512">
    <property type="component" value="Unassembled WGS sequence"/>
</dbReference>
<dbReference type="VEuPathDB" id="PiroplasmaDB:BEWA_035360"/>
<protein>
    <recommendedName>
        <fullName evidence="4">Signal peptide containing protein</fullName>
    </recommendedName>
</protein>
<dbReference type="eggNOG" id="ENOG502TN5E">
    <property type="taxonomic scope" value="Eukaryota"/>
</dbReference>
<feature type="chain" id="PRO_5003952603" description="Signal peptide containing protein" evidence="1">
    <location>
        <begin position="18"/>
        <end position="875"/>
    </location>
</feature>
<dbReference type="Pfam" id="PF04385">
    <property type="entry name" value="FAINT"/>
    <property type="match status" value="1"/>
</dbReference>
<gene>
    <name evidence="2" type="ORF">BEWA_035360</name>
</gene>
<feature type="signal peptide" evidence="1">
    <location>
        <begin position="1"/>
        <end position="17"/>
    </location>
</feature>
<name>L1LE25_THEEQ</name>
<dbReference type="EMBL" id="ACOU01000002">
    <property type="protein sequence ID" value="EKX73500.1"/>
    <property type="molecule type" value="Genomic_DNA"/>
</dbReference>
<reference evidence="2 3" key="1">
    <citation type="journal article" date="2012" name="BMC Genomics">
        <title>Comparative genomic analysis and phylogenetic position of Theileria equi.</title>
        <authorList>
            <person name="Kappmeyer L.S."/>
            <person name="Thiagarajan M."/>
            <person name="Herndon D.R."/>
            <person name="Ramsay J.D."/>
            <person name="Caler E."/>
            <person name="Djikeng A."/>
            <person name="Gillespie J.J."/>
            <person name="Lau A.O."/>
            <person name="Roalson E.H."/>
            <person name="Silva J.C."/>
            <person name="Silva M.G."/>
            <person name="Suarez C.E."/>
            <person name="Ueti M.W."/>
            <person name="Nene V.M."/>
            <person name="Mealey R.H."/>
            <person name="Knowles D.P."/>
            <person name="Brayton K.A."/>
        </authorList>
    </citation>
    <scope>NUCLEOTIDE SEQUENCE [LARGE SCALE GENOMIC DNA]</scope>
    <source>
        <strain evidence="2 3">WA</strain>
    </source>
</reference>
<evidence type="ECO:0000313" key="3">
    <source>
        <dbReference type="Proteomes" id="UP000031512"/>
    </source>
</evidence>
<proteinExistence type="predicted"/>
<dbReference type="AlphaFoldDB" id="L1LE25"/>
<accession>L1LE25</accession>
<evidence type="ECO:0008006" key="4">
    <source>
        <dbReference type="Google" id="ProtNLM"/>
    </source>
</evidence>
<sequence>MKEALALFLLLCGSCYCRYDAGAGTALNLSNVDSQRVDLTLKTQNGVKYASYMPHEDVEITTILHGESVVWRGYSGRSCVLLNTYSKTGCSTLVALYTKGHGIPEPLYYEVKFGNKWVPIVETDFIEKIEKMRASHDVVIPPTEAPRNIQGPAQAVKKTNSEHLGEPLNIAGIDPTKVNLNVVANDDVKQVSYLPIDLPFSEVSDGNDVFWKAGEGEKCTGLHTYDDGKNAELLAMYIKKGSDLRCKYFLKCNTWKEIPKKEFDGRHLHIYGLIPEYESSASGLVLDLSHADASQIYVSENTNGASTHKSFFPKGDSFFESIQDGKVTIWTAEGEEKCTIVYSNSTKGVQGLTLNINNDENTIFRYFVKAEGEWKSATRKGYDELLASDVVFGLTLDISNVDYTTVKRVVNTSDGLKYVSYLPEDDSFFGRILDKDVELWTATSAQECSTVFVYSKKSSPYLLSLFFKHDSKYVFEHYENFGGMWNKVSEEDFNEKVAALKALKYEAYKLDISNMDKNKVTVSSETYSGITHTITLPKGTVSIVSVTDKSQNIWSGDMETTCTFLGSYSKEGHSDIVYLRAVSGGNTYYNYYENKNNRWTPITEQEFTEKHSDMKRELSPEEIYAKYGLSFNLSVFDPAKVRTLSVSRGISFRAYHAKDKHFFKEVSEGGNLVWTGEMGRECYDIYLYLRKSFPDLLALNVKNGASFSFVYFENMVTSWNEITEEEFYEKLKELEVKPQMLDDVIDLTHLHDVEEFKPFEDSPYVVLKYVPEVAVKKVVEGPYNLWKSSGDEACISASFYVKEKRHLLAQLVVEGGVVDLTTLYYERRTFGWYNITRELFDFKVEKLRSVSDAFLTVSFYTVSLLSAVVYTMTML</sequence>
<keyword evidence="1" id="KW-0732">Signal</keyword>
<dbReference type="RefSeq" id="XP_004832952.1">
    <property type="nucleotide sequence ID" value="XM_004832895.1"/>
</dbReference>
<organism evidence="2 3">
    <name type="scientific">Theileria equi strain WA</name>
    <dbReference type="NCBI Taxonomy" id="1537102"/>
    <lineage>
        <taxon>Eukaryota</taxon>
        <taxon>Sar</taxon>
        <taxon>Alveolata</taxon>
        <taxon>Apicomplexa</taxon>
        <taxon>Aconoidasida</taxon>
        <taxon>Piroplasmida</taxon>
        <taxon>Theileriidae</taxon>
        <taxon>Theileria</taxon>
    </lineage>
</organism>
<dbReference type="KEGG" id="beq:BEWA_035360"/>
<keyword evidence="3" id="KW-1185">Reference proteome</keyword>
<comment type="caution">
    <text evidence="2">The sequence shown here is derived from an EMBL/GenBank/DDBJ whole genome shotgun (WGS) entry which is preliminary data.</text>
</comment>
<evidence type="ECO:0000313" key="2">
    <source>
        <dbReference type="EMBL" id="EKX73500.1"/>
    </source>
</evidence>
<evidence type="ECO:0000256" key="1">
    <source>
        <dbReference type="SAM" id="SignalP"/>
    </source>
</evidence>
<dbReference type="GeneID" id="15807904"/>
<dbReference type="InterPro" id="IPR007480">
    <property type="entry name" value="DUF529"/>
</dbReference>